<proteinExistence type="predicted"/>
<dbReference type="SUPFAM" id="SSF56281">
    <property type="entry name" value="Metallo-hydrolase/oxidoreductase"/>
    <property type="match status" value="1"/>
</dbReference>
<evidence type="ECO:0000313" key="2">
    <source>
        <dbReference type="Proteomes" id="UP000229916"/>
    </source>
</evidence>
<dbReference type="PANTHER" id="PTHR42967:SF1">
    <property type="entry name" value="MBL FOLD METALLO-HYDROLASE"/>
    <property type="match status" value="1"/>
</dbReference>
<dbReference type="Proteomes" id="UP000229916">
    <property type="component" value="Unassembled WGS sequence"/>
</dbReference>
<comment type="caution">
    <text evidence="1">The sequence shown here is derived from an EMBL/GenBank/DDBJ whole genome shotgun (WGS) entry which is preliminary data.</text>
</comment>
<sequence>MEIQYLGHSAFKIKINNTLLITDPFLSDDPDLGIKFPKIEARIVTVSHNHHDHNGVAAVSGNPFIIRTPGEYEVSGINIFGYATFHDEKEGKERGRNTIYLIEGEKMNVCHLGDLGHVLENELVEMLGEVDVLLIPVGGTYTLDAVKATEVVRQIEPKIVIPMHYFHPKFKFKLNPVENFVKEMGVGVPEKTDKLKLSKDKLPQETKLVIMEAS</sequence>
<dbReference type="PANTHER" id="PTHR42967">
    <property type="entry name" value="METAL DEPENDENT HYDROLASE"/>
    <property type="match status" value="1"/>
</dbReference>
<name>A0A2M7ALW0_UNCKA</name>
<dbReference type="EMBL" id="PEWD01000079">
    <property type="protein sequence ID" value="PIU68386.1"/>
    <property type="molecule type" value="Genomic_DNA"/>
</dbReference>
<gene>
    <name evidence="1" type="ORF">COS81_04180</name>
</gene>
<accession>A0A2M7ALW0</accession>
<dbReference type="Pfam" id="PF13483">
    <property type="entry name" value="Lactamase_B_3"/>
    <property type="match status" value="1"/>
</dbReference>
<dbReference type="AlphaFoldDB" id="A0A2M7ALW0"/>
<protein>
    <submittedName>
        <fullName evidence="1">Lactamase</fullName>
    </submittedName>
</protein>
<reference evidence="2" key="1">
    <citation type="submission" date="2017-09" db="EMBL/GenBank/DDBJ databases">
        <title>Depth-based differentiation of microbial function through sediment-hosted aquifers and enrichment of novel symbionts in the deep terrestrial subsurface.</title>
        <authorList>
            <person name="Probst A.J."/>
            <person name="Ladd B."/>
            <person name="Jarett J.K."/>
            <person name="Geller-Mcgrath D.E."/>
            <person name="Sieber C.M.K."/>
            <person name="Emerson J.B."/>
            <person name="Anantharaman K."/>
            <person name="Thomas B.C."/>
            <person name="Malmstrom R."/>
            <person name="Stieglmeier M."/>
            <person name="Klingl A."/>
            <person name="Woyke T."/>
            <person name="Ryan C.M."/>
            <person name="Banfield J.F."/>
        </authorList>
    </citation>
    <scope>NUCLEOTIDE SEQUENCE [LARGE SCALE GENOMIC DNA]</scope>
</reference>
<evidence type="ECO:0000313" key="1">
    <source>
        <dbReference type="EMBL" id="PIU68386.1"/>
    </source>
</evidence>
<dbReference type="Gene3D" id="3.60.15.10">
    <property type="entry name" value="Ribonuclease Z/Hydroxyacylglutathione hydrolase-like"/>
    <property type="match status" value="1"/>
</dbReference>
<dbReference type="InterPro" id="IPR036866">
    <property type="entry name" value="RibonucZ/Hydroxyglut_hydro"/>
</dbReference>
<organism evidence="1 2">
    <name type="scientific">candidate division WWE3 bacterium CG06_land_8_20_14_3_00_42_16</name>
    <dbReference type="NCBI Taxonomy" id="1975083"/>
    <lineage>
        <taxon>Bacteria</taxon>
        <taxon>Katanobacteria</taxon>
    </lineage>
</organism>